<gene>
    <name evidence="2" type="ORF">HEK616_19690</name>
</gene>
<evidence type="ECO:0000313" key="3">
    <source>
        <dbReference type="Proteomes" id="UP001059597"/>
    </source>
</evidence>
<feature type="region of interest" description="Disordered" evidence="1">
    <location>
        <begin position="1"/>
        <end position="27"/>
    </location>
</feature>
<feature type="compositionally biased region" description="Low complexity" evidence="1">
    <location>
        <begin position="11"/>
        <end position="27"/>
    </location>
</feature>
<dbReference type="Proteomes" id="UP001059597">
    <property type="component" value="Chromosome"/>
</dbReference>
<evidence type="ECO:0000256" key="1">
    <source>
        <dbReference type="SAM" id="MobiDB-lite"/>
    </source>
</evidence>
<organism evidence="2 3">
    <name type="scientific">Streptomyces nigrescens</name>
    <dbReference type="NCBI Taxonomy" id="1920"/>
    <lineage>
        <taxon>Bacteria</taxon>
        <taxon>Bacillati</taxon>
        <taxon>Actinomycetota</taxon>
        <taxon>Actinomycetes</taxon>
        <taxon>Kitasatosporales</taxon>
        <taxon>Streptomycetaceae</taxon>
        <taxon>Streptomyces</taxon>
    </lineage>
</organism>
<name>A0ABM7ZQ33_STRNI</name>
<reference evidence="2" key="1">
    <citation type="submission" date="2022-06" db="EMBL/GenBank/DDBJ databases">
        <title>Complete genome sequence of Streptomyces nigrescens HEK616.</title>
        <authorList>
            <person name="Asamizu S."/>
            <person name="Onaka H."/>
        </authorList>
    </citation>
    <scope>NUCLEOTIDE SEQUENCE</scope>
    <source>
        <strain evidence="2">HEK616</strain>
    </source>
</reference>
<protein>
    <submittedName>
        <fullName evidence="2">Uncharacterized protein</fullName>
    </submittedName>
</protein>
<sequence>MASHIPRISRRAAPPAGPAAAPSSEPAMPIAALPNTLRVIRLIKSPQLVRFVPSCGLRMPAPEAMTQHRAE</sequence>
<dbReference type="EMBL" id="AP026073">
    <property type="protein sequence ID" value="BDM68482.1"/>
    <property type="molecule type" value="Genomic_DNA"/>
</dbReference>
<accession>A0ABM7ZQ33</accession>
<evidence type="ECO:0000313" key="2">
    <source>
        <dbReference type="EMBL" id="BDM68482.1"/>
    </source>
</evidence>
<keyword evidence="3" id="KW-1185">Reference proteome</keyword>
<proteinExistence type="predicted"/>